<evidence type="ECO:0000313" key="2">
    <source>
        <dbReference type="EMBL" id="AFY64448.1"/>
    </source>
</evidence>
<protein>
    <submittedName>
        <fullName evidence="2">Putative site-specific DNA endonuclease</fullName>
    </submittedName>
</protein>
<dbReference type="InterPro" id="IPR027434">
    <property type="entry name" value="Homing_endonucl"/>
</dbReference>
<proteinExistence type="predicted"/>
<feature type="domain" description="Homing endonuclease LAGLIDADG" evidence="1">
    <location>
        <begin position="125"/>
        <end position="213"/>
    </location>
</feature>
<keyword evidence="2" id="KW-0934">Plastid</keyword>
<keyword evidence="2" id="KW-0540">Nuclease</keyword>
<accession>M9P8E9</accession>
<dbReference type="Pfam" id="PF00961">
    <property type="entry name" value="LAGLIDADG_1"/>
    <property type="match status" value="2"/>
</dbReference>
<gene>
    <name evidence="2" type="primary">orf244</name>
</gene>
<sequence>MNTNKEITENQTSWNQYLAGLIDGDGSLLISNTGFASLEITMDIYDEYALNKIKQKLGGSVKLRSGARAFRYRLHNKTGLLDAIHRISGNIRNSKRVPQLQKICNLYNIPYKEPVPLTIENAWFAGFFDADGTISYSMKRESPQLILSVSNKYNIDLIMFKEFFGGYIRLDKASNTYKWELYNANDISFFCDYLKKYPLHSHKKKRIFLIKRYYSLKACCAYKQEPNSLLYKAWRKFEEDWNNL</sequence>
<dbReference type="AlphaFoldDB" id="M9P8E9"/>
<dbReference type="Gene3D" id="3.10.28.10">
    <property type="entry name" value="Homing endonucleases"/>
    <property type="match status" value="2"/>
</dbReference>
<name>M9P8E9_9CHLO</name>
<dbReference type="PANTHER" id="PTHR37520:SF1">
    <property type="entry name" value="INTRON-ENCODED DNA ENDONUCLEASE AI2A-RELATED"/>
    <property type="match status" value="1"/>
</dbReference>
<dbReference type="SUPFAM" id="SSF55608">
    <property type="entry name" value="Homing endonucleases"/>
    <property type="match status" value="2"/>
</dbReference>
<feature type="domain" description="Homing endonuclease LAGLIDADG" evidence="1">
    <location>
        <begin position="18"/>
        <end position="84"/>
    </location>
</feature>
<geneLocation type="plastid" evidence="2"/>
<dbReference type="GO" id="GO:0004519">
    <property type="term" value="F:endonuclease activity"/>
    <property type="evidence" value="ECO:0007669"/>
    <property type="project" value="UniProtKB-KW"/>
</dbReference>
<keyword evidence="2" id="KW-0255">Endonuclease</keyword>
<dbReference type="RefSeq" id="YP_007890179.1">
    <property type="nucleotide sequence ID" value="NC_021109.1"/>
</dbReference>
<organism evidence="2">
    <name type="scientific">Pleodorina starrii</name>
    <dbReference type="NCBI Taxonomy" id="330485"/>
    <lineage>
        <taxon>Eukaryota</taxon>
        <taxon>Viridiplantae</taxon>
        <taxon>Chlorophyta</taxon>
        <taxon>core chlorophytes</taxon>
        <taxon>Chlorophyceae</taxon>
        <taxon>CS clade</taxon>
        <taxon>Chlamydomonadales</taxon>
        <taxon>Volvocaceae</taxon>
        <taxon>Pleodorina</taxon>
    </lineage>
</organism>
<dbReference type="EMBL" id="JX977846">
    <property type="protein sequence ID" value="AFY64448.1"/>
    <property type="molecule type" value="Genomic_DNA"/>
</dbReference>
<keyword evidence="2" id="KW-0378">Hydrolase</keyword>
<reference evidence="2" key="1">
    <citation type="journal article" date="2013" name="Mol. Biol. Evol.">
        <title>Organelle genome complexity scales positively with organism size in volvocine green algae.</title>
        <authorList>
            <person name="Smith D.R."/>
            <person name="Hamaji T."/>
            <person name="Olson B.J."/>
            <person name="Durand P.M."/>
            <person name="Ferris P."/>
            <person name="Michod R.E."/>
            <person name="Featherston J."/>
            <person name="Nozaki H."/>
            <person name="Keeling P.J."/>
        </authorList>
    </citation>
    <scope>NUCLEOTIDE SEQUENCE</scope>
    <source>
        <strain evidence="2">NIES-1363</strain>
    </source>
</reference>
<evidence type="ECO:0000259" key="1">
    <source>
        <dbReference type="Pfam" id="PF00961"/>
    </source>
</evidence>
<dbReference type="PANTHER" id="PTHR37520">
    <property type="entry name" value="INTRON-ENCODED DNA ENDONUCLEASE AI2A-RELATED"/>
    <property type="match status" value="1"/>
</dbReference>
<dbReference type="GeneID" id="15332289"/>
<dbReference type="InterPro" id="IPR004860">
    <property type="entry name" value="LAGLIDADG_dom"/>
</dbReference>